<evidence type="ECO:0000256" key="1">
    <source>
        <dbReference type="ARBA" id="ARBA00004141"/>
    </source>
</evidence>
<dbReference type="GO" id="GO:0030150">
    <property type="term" value="P:protein import into mitochondrial matrix"/>
    <property type="evidence" value="ECO:0007669"/>
    <property type="project" value="TreeGrafter"/>
</dbReference>
<dbReference type="Pfam" id="PF02466">
    <property type="entry name" value="Tim17"/>
    <property type="match status" value="1"/>
</dbReference>
<dbReference type="Proteomes" id="UP001221413">
    <property type="component" value="Unassembled WGS sequence"/>
</dbReference>
<dbReference type="AlphaFoldDB" id="A0AAD6J3F7"/>
<dbReference type="InterPro" id="IPR045238">
    <property type="entry name" value="Tim23-like"/>
</dbReference>
<dbReference type="GO" id="GO:0008320">
    <property type="term" value="F:protein transmembrane transporter activity"/>
    <property type="evidence" value="ECO:0007669"/>
    <property type="project" value="TreeGrafter"/>
</dbReference>
<dbReference type="GO" id="GO:0005744">
    <property type="term" value="C:TIM23 mitochondrial import inner membrane translocase complex"/>
    <property type="evidence" value="ECO:0007669"/>
    <property type="project" value="TreeGrafter"/>
</dbReference>
<name>A0AAD6J3F7_DREDA</name>
<sequence length="450" mass="47686">MSWWDNVTGRKTVKSSDTLSGAEPHDTFVATPFDPNSAADVSSFLNTTALDPSNLHPLAGLDAGLEYLKLEDEALSDLPGAHSVLPSRGWSDDLCYGTGTTYLAALSMGGAWGFIEGVNRSPPSAPPKLKLNSILNGMTRRGPFLGNSAGVIAMVYNGINSTIGHVRGKHDTANSVVAGALSGAIFKRVDVKTPQVVSGTEASPVQNFYAKPGSAPVVGELDDLPTHTDIVILPTSTDIVPIDQGIVIPLSLPPVESATPTADDSTAQPTPTPDTSDLDLTPPGGGLSDEQAVLLQTITPQDLQDGGAIVQETVLEAAKQQLIDSNYVADVVVPDEPLPDPETVPDLEDYQDIQETGTNVTQTAQELGGTMEQLLDLIIDQIRFNETIDGTPNDLTPVDQLVYERRKNKRWLFAAIQIVALVLEGAKHASEIIDQGVKLFHTFSKIGGGN</sequence>
<organism evidence="6 7">
    <name type="scientific">Drechslerella dactyloides</name>
    <name type="common">Nematode-trapping fungus</name>
    <name type="synonym">Arthrobotrys dactyloides</name>
    <dbReference type="NCBI Taxonomy" id="74499"/>
    <lineage>
        <taxon>Eukaryota</taxon>
        <taxon>Fungi</taxon>
        <taxon>Dikarya</taxon>
        <taxon>Ascomycota</taxon>
        <taxon>Pezizomycotina</taxon>
        <taxon>Orbiliomycetes</taxon>
        <taxon>Orbiliales</taxon>
        <taxon>Orbiliaceae</taxon>
        <taxon>Drechslerella</taxon>
    </lineage>
</organism>
<accession>A0AAD6J3F7</accession>
<keyword evidence="7" id="KW-1185">Reference proteome</keyword>
<evidence type="ECO:0000256" key="4">
    <source>
        <dbReference type="ARBA" id="ARBA00023136"/>
    </source>
</evidence>
<evidence type="ECO:0000313" key="7">
    <source>
        <dbReference type="Proteomes" id="UP001221413"/>
    </source>
</evidence>
<protein>
    <submittedName>
        <fullName evidence="6">Uncharacterized protein</fullName>
    </submittedName>
</protein>
<dbReference type="EMBL" id="JAQGDS010000004">
    <property type="protein sequence ID" value="KAJ6261357.1"/>
    <property type="molecule type" value="Genomic_DNA"/>
</dbReference>
<keyword evidence="3" id="KW-1133">Transmembrane helix</keyword>
<evidence type="ECO:0000313" key="6">
    <source>
        <dbReference type="EMBL" id="KAJ6261357.1"/>
    </source>
</evidence>
<comment type="caution">
    <text evidence="6">The sequence shown here is derived from an EMBL/GenBank/DDBJ whole genome shotgun (WGS) entry which is preliminary data.</text>
</comment>
<feature type="region of interest" description="Disordered" evidence="5">
    <location>
        <begin position="253"/>
        <end position="288"/>
    </location>
</feature>
<evidence type="ECO:0000256" key="3">
    <source>
        <dbReference type="ARBA" id="ARBA00022989"/>
    </source>
</evidence>
<gene>
    <name evidence="6" type="ORF">Dda_4027</name>
</gene>
<keyword evidence="4" id="KW-0472">Membrane</keyword>
<proteinExistence type="predicted"/>
<dbReference type="PANTHER" id="PTHR15371:SF0">
    <property type="entry name" value="SD19278P"/>
    <property type="match status" value="1"/>
</dbReference>
<evidence type="ECO:0000256" key="5">
    <source>
        <dbReference type="SAM" id="MobiDB-lite"/>
    </source>
</evidence>
<feature type="compositionally biased region" description="Low complexity" evidence="5">
    <location>
        <begin position="273"/>
        <end position="282"/>
    </location>
</feature>
<evidence type="ECO:0000256" key="2">
    <source>
        <dbReference type="ARBA" id="ARBA00022692"/>
    </source>
</evidence>
<dbReference type="PANTHER" id="PTHR15371">
    <property type="entry name" value="TIM23"/>
    <property type="match status" value="1"/>
</dbReference>
<reference evidence="6" key="1">
    <citation type="submission" date="2023-01" db="EMBL/GenBank/DDBJ databases">
        <title>The chitinases involved in constricting ring structure development in the nematode-trapping fungus Drechslerella dactyloides.</title>
        <authorList>
            <person name="Wang R."/>
            <person name="Zhang L."/>
            <person name="Tang P."/>
            <person name="Li S."/>
            <person name="Liang L."/>
        </authorList>
    </citation>
    <scope>NUCLEOTIDE SEQUENCE</scope>
    <source>
        <strain evidence="6">YMF1.00031</strain>
    </source>
</reference>
<feature type="compositionally biased region" description="Polar residues" evidence="5">
    <location>
        <begin position="258"/>
        <end position="268"/>
    </location>
</feature>
<comment type="subcellular location">
    <subcellularLocation>
        <location evidence="1">Membrane</location>
        <topology evidence="1">Multi-pass membrane protein</topology>
    </subcellularLocation>
</comment>
<keyword evidence="2" id="KW-0812">Transmembrane</keyword>